<evidence type="ECO:0000256" key="6">
    <source>
        <dbReference type="PIRNR" id="PIRNR016013"/>
    </source>
</evidence>
<dbReference type="RefSeq" id="XP_040744628.1">
    <property type="nucleotide sequence ID" value="XM_040884937.1"/>
</dbReference>
<dbReference type="GO" id="GO:0006890">
    <property type="term" value="P:retrograde vesicle-mediated transport, Golgi to endoplasmic reticulum"/>
    <property type="evidence" value="ECO:0007669"/>
    <property type="project" value="TreeGrafter"/>
</dbReference>
<name>A0A1Y1WC52_9FUNG</name>
<dbReference type="Proteomes" id="UP000193922">
    <property type="component" value="Unassembled WGS sequence"/>
</dbReference>
<organism evidence="8 9">
    <name type="scientific">Linderina pennispora</name>
    <dbReference type="NCBI Taxonomy" id="61395"/>
    <lineage>
        <taxon>Eukaryota</taxon>
        <taxon>Fungi</taxon>
        <taxon>Fungi incertae sedis</taxon>
        <taxon>Zoopagomycota</taxon>
        <taxon>Kickxellomycotina</taxon>
        <taxon>Kickxellomycetes</taxon>
        <taxon>Kickxellales</taxon>
        <taxon>Kickxellaceae</taxon>
        <taxon>Linderina</taxon>
    </lineage>
</organism>
<dbReference type="GeneID" id="63801585"/>
<evidence type="ECO:0000256" key="5">
    <source>
        <dbReference type="ARBA" id="ARBA00023136"/>
    </source>
</evidence>
<dbReference type="AlphaFoldDB" id="A0A1Y1WC52"/>
<comment type="function">
    <text evidence="6">Involved in the retrieval of endoplasmic reticulum membrane proteins from the early Golgi compartment.</text>
</comment>
<keyword evidence="4 7" id="KW-1133">Transmembrane helix</keyword>
<evidence type="ECO:0000256" key="1">
    <source>
        <dbReference type="ARBA" id="ARBA00004141"/>
    </source>
</evidence>
<keyword evidence="3 7" id="KW-0812">Transmembrane</keyword>
<gene>
    <name evidence="8" type="ORF">DL89DRAFT_233673</name>
</gene>
<dbReference type="STRING" id="61395.A0A1Y1WC52"/>
<feature type="transmembrane region" description="Helical" evidence="7">
    <location>
        <begin position="66"/>
        <end position="85"/>
    </location>
</feature>
<reference evidence="8 9" key="1">
    <citation type="submission" date="2016-07" db="EMBL/GenBank/DDBJ databases">
        <title>Pervasive Adenine N6-methylation of Active Genes in Fungi.</title>
        <authorList>
            <consortium name="DOE Joint Genome Institute"/>
            <person name="Mondo S.J."/>
            <person name="Dannebaum R.O."/>
            <person name="Kuo R.C."/>
            <person name="Labutti K."/>
            <person name="Haridas S."/>
            <person name="Kuo A."/>
            <person name="Salamov A."/>
            <person name="Ahrendt S.R."/>
            <person name="Lipzen A."/>
            <person name="Sullivan W."/>
            <person name="Andreopoulos W.B."/>
            <person name="Clum A."/>
            <person name="Lindquist E."/>
            <person name="Daum C."/>
            <person name="Ramamoorthy G.K."/>
            <person name="Gryganskyi A."/>
            <person name="Culley D."/>
            <person name="Magnuson J.K."/>
            <person name="James T.Y."/>
            <person name="O'Malley M.A."/>
            <person name="Stajich J.E."/>
            <person name="Spatafora J.W."/>
            <person name="Visel A."/>
            <person name="Grigoriev I.V."/>
        </authorList>
    </citation>
    <scope>NUCLEOTIDE SEQUENCE [LARGE SCALE GENOMIC DNA]</scope>
    <source>
        <strain evidence="8 9">ATCC 12442</strain>
    </source>
</reference>
<dbReference type="GO" id="GO:0006621">
    <property type="term" value="P:protein retention in ER lumen"/>
    <property type="evidence" value="ECO:0007669"/>
    <property type="project" value="TreeGrafter"/>
</dbReference>
<evidence type="ECO:0000256" key="2">
    <source>
        <dbReference type="ARBA" id="ARBA00006070"/>
    </source>
</evidence>
<keyword evidence="9" id="KW-1185">Reference proteome</keyword>
<comment type="subcellular location">
    <subcellularLocation>
        <location evidence="1">Membrane</location>
        <topology evidence="1">Multi-pass membrane protein</topology>
    </subcellularLocation>
</comment>
<dbReference type="PANTHER" id="PTHR10743">
    <property type="entry name" value="PROTEIN RER1"/>
    <property type="match status" value="1"/>
</dbReference>
<evidence type="ECO:0000256" key="3">
    <source>
        <dbReference type="ARBA" id="ARBA00022692"/>
    </source>
</evidence>
<feature type="transmembrane region" description="Helical" evidence="7">
    <location>
        <begin position="155"/>
        <end position="173"/>
    </location>
</feature>
<dbReference type="OrthoDB" id="448250at2759"/>
<evidence type="ECO:0000256" key="4">
    <source>
        <dbReference type="ARBA" id="ARBA00022989"/>
    </source>
</evidence>
<evidence type="ECO:0000256" key="7">
    <source>
        <dbReference type="SAM" id="Phobius"/>
    </source>
</evidence>
<dbReference type="GO" id="GO:0005783">
    <property type="term" value="C:endoplasmic reticulum"/>
    <property type="evidence" value="ECO:0007669"/>
    <property type="project" value="GOC"/>
</dbReference>
<dbReference type="GO" id="GO:0000139">
    <property type="term" value="C:Golgi membrane"/>
    <property type="evidence" value="ECO:0007669"/>
    <property type="project" value="TreeGrafter"/>
</dbReference>
<sequence length="198" mass="23057">MMQDSTNDSLAGTPALSSRATGVLERLQVQYQTFLDRSTPYAGARWGTTAALLFVFLLRIVLAQGWFIICYALGIYMLNLFLAFLTPKFDPEMAEELEEAEAADESGPGLLPVKNDDEFRPFIRRLPEFKFWLNSTKAVLISLVCSLFSMFDIPVYWPILLFYWVFLFVITMRRQIEHMIKYRYVPFANFGKQRYNRK</sequence>
<dbReference type="PANTHER" id="PTHR10743:SF0">
    <property type="entry name" value="PROTEIN RER1"/>
    <property type="match status" value="1"/>
</dbReference>
<dbReference type="InterPro" id="IPR004932">
    <property type="entry name" value="Rer1"/>
</dbReference>
<comment type="caution">
    <text evidence="8">The sequence shown here is derived from an EMBL/GenBank/DDBJ whole genome shotgun (WGS) entry which is preliminary data.</text>
</comment>
<keyword evidence="5 6" id="KW-0472">Membrane</keyword>
<dbReference type="EMBL" id="MCFD01000004">
    <property type="protein sequence ID" value="ORX71113.1"/>
    <property type="molecule type" value="Genomic_DNA"/>
</dbReference>
<accession>A0A1Y1WC52</accession>
<protein>
    <recommendedName>
        <fullName evidence="6">Protein RER1</fullName>
    </recommendedName>
</protein>
<dbReference type="PIRSF" id="PIRSF016013">
    <property type="entry name" value="AtER_Rer1p"/>
    <property type="match status" value="1"/>
</dbReference>
<proteinExistence type="inferred from homology"/>
<feature type="transmembrane region" description="Helical" evidence="7">
    <location>
        <begin position="42"/>
        <end position="60"/>
    </location>
</feature>
<dbReference type="Pfam" id="PF03248">
    <property type="entry name" value="Rer1"/>
    <property type="match status" value="1"/>
</dbReference>
<comment type="similarity">
    <text evidence="2 6">Belongs to the RER1 family.</text>
</comment>
<evidence type="ECO:0000313" key="8">
    <source>
        <dbReference type="EMBL" id="ORX71113.1"/>
    </source>
</evidence>
<evidence type="ECO:0000313" key="9">
    <source>
        <dbReference type="Proteomes" id="UP000193922"/>
    </source>
</evidence>